<proteinExistence type="predicted"/>
<name>A0ABS1DHJ8_9PROT</name>
<feature type="domain" description="Gcp-like" evidence="2">
    <location>
        <begin position="35"/>
        <end position="131"/>
    </location>
</feature>
<reference evidence="3 4" key="1">
    <citation type="journal article" date="2020" name="Microorganisms">
        <title>Osmotic Adaptation and Compatible Solute Biosynthesis of Phototrophic Bacteria as Revealed from Genome Analyses.</title>
        <authorList>
            <person name="Imhoff J.F."/>
            <person name="Rahn T."/>
            <person name="Kunzel S."/>
            <person name="Keller A."/>
            <person name="Neulinger S.C."/>
        </authorList>
    </citation>
    <scope>NUCLEOTIDE SEQUENCE [LARGE SCALE GENOMIC DNA]</scope>
    <source>
        <strain evidence="3 4">DSM 9895</strain>
    </source>
</reference>
<keyword evidence="4" id="KW-1185">Reference proteome</keyword>
<sequence length="238" mass="24142">MTGRTLLAFDAAGRGCSAALWRDGAVLAADRAEMARGQAERLVPMIESVLTSAGVGHGDLDALAVTTGPGAFTGVRIGLATARGYALALGIPAIGIGSLAAIAAGSDPRERAGRTLLVLIDAKRADVYAQAFRPDLTPVGEPMAVTPDALDAALPRGPLLLAGDGDAGAEAALRAAGRAVERARAPTLVDPATLAHLAAQAPLPARDDPPPRPVYLRPPDVTWPAGHRPAAPTQKDSA</sequence>
<dbReference type="NCBIfam" id="TIGR03725">
    <property type="entry name" value="T6A_YeaZ"/>
    <property type="match status" value="1"/>
</dbReference>
<dbReference type="RefSeq" id="WP_200341793.1">
    <property type="nucleotide sequence ID" value="NZ_NRRL01000049.1"/>
</dbReference>
<dbReference type="CDD" id="cd24032">
    <property type="entry name" value="ASKHA_NBD_TsaB"/>
    <property type="match status" value="1"/>
</dbReference>
<gene>
    <name evidence="3" type="primary">tsaB</name>
    <name evidence="3" type="ORF">CKO28_15590</name>
</gene>
<comment type="caution">
    <text evidence="3">The sequence shown here is derived from an EMBL/GenBank/DDBJ whole genome shotgun (WGS) entry which is preliminary data.</text>
</comment>
<feature type="region of interest" description="Disordered" evidence="1">
    <location>
        <begin position="199"/>
        <end position="238"/>
    </location>
</feature>
<evidence type="ECO:0000313" key="3">
    <source>
        <dbReference type="EMBL" id="MBK1669461.1"/>
    </source>
</evidence>
<organism evidence="3 4">
    <name type="scientific">Rhodovibrio sodomensis</name>
    <dbReference type="NCBI Taxonomy" id="1088"/>
    <lineage>
        <taxon>Bacteria</taxon>
        <taxon>Pseudomonadati</taxon>
        <taxon>Pseudomonadota</taxon>
        <taxon>Alphaproteobacteria</taxon>
        <taxon>Rhodospirillales</taxon>
        <taxon>Rhodovibrionaceae</taxon>
        <taxon>Rhodovibrio</taxon>
    </lineage>
</organism>
<dbReference type="InterPro" id="IPR000905">
    <property type="entry name" value="Gcp-like_dom"/>
</dbReference>
<evidence type="ECO:0000313" key="4">
    <source>
        <dbReference type="Proteomes" id="UP001296873"/>
    </source>
</evidence>
<dbReference type="PANTHER" id="PTHR11735">
    <property type="entry name" value="TRNA N6-ADENOSINE THREONYLCARBAMOYLTRANSFERASE"/>
    <property type="match status" value="1"/>
</dbReference>
<dbReference type="SUPFAM" id="SSF53067">
    <property type="entry name" value="Actin-like ATPase domain"/>
    <property type="match status" value="2"/>
</dbReference>
<dbReference type="EMBL" id="NRRL01000049">
    <property type="protein sequence ID" value="MBK1669461.1"/>
    <property type="molecule type" value="Genomic_DNA"/>
</dbReference>
<dbReference type="PANTHER" id="PTHR11735:SF11">
    <property type="entry name" value="TRNA THREONYLCARBAMOYLADENOSINE BIOSYNTHESIS PROTEIN TSAB"/>
    <property type="match status" value="1"/>
</dbReference>
<dbReference type="InterPro" id="IPR043129">
    <property type="entry name" value="ATPase_NBD"/>
</dbReference>
<dbReference type="InterPro" id="IPR022496">
    <property type="entry name" value="T6A_TsaB"/>
</dbReference>
<dbReference type="Proteomes" id="UP001296873">
    <property type="component" value="Unassembled WGS sequence"/>
</dbReference>
<dbReference type="Gene3D" id="3.30.420.40">
    <property type="match status" value="2"/>
</dbReference>
<evidence type="ECO:0000259" key="2">
    <source>
        <dbReference type="Pfam" id="PF00814"/>
    </source>
</evidence>
<evidence type="ECO:0000256" key="1">
    <source>
        <dbReference type="SAM" id="MobiDB-lite"/>
    </source>
</evidence>
<protein>
    <submittedName>
        <fullName evidence="3">tRNA (Adenosine(37)-N6)-threonylcarbamoyltransferase complex dimerization subunit type 1 TsaB</fullName>
    </submittedName>
</protein>
<dbReference type="Pfam" id="PF00814">
    <property type="entry name" value="TsaD"/>
    <property type="match status" value="1"/>
</dbReference>
<accession>A0ABS1DHJ8</accession>